<feature type="active site" description="Proton acceptor" evidence="14">
    <location>
        <position position="227"/>
    </location>
</feature>
<dbReference type="Gene3D" id="3.40.50.720">
    <property type="entry name" value="NAD(P)-binding Rossmann-like Domain"/>
    <property type="match status" value="2"/>
</dbReference>
<feature type="domain" description="Sirohaem synthase dimerisation" evidence="17">
    <location>
        <begin position="129"/>
        <end position="186"/>
    </location>
</feature>
<dbReference type="InterPro" id="IPR050161">
    <property type="entry name" value="Siro_Cobalamin_biosynth"/>
</dbReference>
<dbReference type="InterPro" id="IPR012409">
    <property type="entry name" value="Sirohaem_synth"/>
</dbReference>
<keyword evidence="5 15" id="KW-0808">Transferase</keyword>
<evidence type="ECO:0000313" key="18">
    <source>
        <dbReference type="EMBL" id="PWC28453.1"/>
    </source>
</evidence>
<dbReference type="NCBIfam" id="NF007922">
    <property type="entry name" value="PRK10637.1"/>
    <property type="match status" value="1"/>
</dbReference>
<dbReference type="InterPro" id="IPR003043">
    <property type="entry name" value="Uropor_MeTrfase_CS"/>
</dbReference>
<evidence type="ECO:0000256" key="15">
    <source>
        <dbReference type="RuleBase" id="RU003960"/>
    </source>
</evidence>
<evidence type="ECO:0000256" key="1">
    <source>
        <dbReference type="ARBA" id="ARBA00005010"/>
    </source>
</evidence>
<dbReference type="Gene3D" id="3.30.950.10">
    <property type="entry name" value="Methyltransferase, Cobalt-precorrin-4 Transmethylase, Domain 2"/>
    <property type="match status" value="1"/>
</dbReference>
<dbReference type="SUPFAM" id="SSF53790">
    <property type="entry name" value="Tetrapyrrole methylase"/>
    <property type="match status" value="1"/>
</dbReference>
<evidence type="ECO:0000259" key="17">
    <source>
        <dbReference type="Pfam" id="PF10414"/>
    </source>
</evidence>
<comment type="catalytic activity">
    <reaction evidence="13">
        <text>precorrin-2 + NAD(+) = sirohydrochlorin + NADH + 2 H(+)</text>
        <dbReference type="Rhea" id="RHEA:15613"/>
        <dbReference type="ChEBI" id="CHEBI:15378"/>
        <dbReference type="ChEBI" id="CHEBI:57540"/>
        <dbReference type="ChEBI" id="CHEBI:57945"/>
        <dbReference type="ChEBI" id="CHEBI:58351"/>
        <dbReference type="ChEBI" id="CHEBI:58827"/>
        <dbReference type="EC" id="1.3.1.76"/>
    </reaction>
</comment>
<dbReference type="Pfam" id="PF13241">
    <property type="entry name" value="NAD_binding_7"/>
    <property type="match status" value="1"/>
</dbReference>
<dbReference type="PIRSF" id="PIRSF036426">
    <property type="entry name" value="Sirohaem_synth"/>
    <property type="match status" value="1"/>
</dbReference>
<keyword evidence="7" id="KW-0560">Oxidoreductase</keyword>
<dbReference type="SUPFAM" id="SSF51735">
    <property type="entry name" value="NAD(P)-binding Rossmann-fold domains"/>
    <property type="match status" value="1"/>
</dbReference>
<dbReference type="InterPro" id="IPR037115">
    <property type="entry name" value="Sirohaem_synt_dimer_dom_sf"/>
</dbReference>
<dbReference type="Pfam" id="PF00590">
    <property type="entry name" value="TP_methylase"/>
    <property type="match status" value="1"/>
</dbReference>
<keyword evidence="6" id="KW-0949">S-adenosyl-L-methionine</keyword>
<dbReference type="EMBL" id="PDOA01000007">
    <property type="protein sequence ID" value="PWC28453.1"/>
    <property type="molecule type" value="Genomic_DNA"/>
</dbReference>
<dbReference type="PROSITE" id="PS00839">
    <property type="entry name" value="SUMT_1"/>
    <property type="match status" value="1"/>
</dbReference>
<evidence type="ECO:0000256" key="2">
    <source>
        <dbReference type="ARBA" id="ARBA00005879"/>
    </source>
</evidence>
<feature type="domain" description="Tetrapyrrole methylase" evidence="16">
    <location>
        <begin position="197"/>
        <end position="406"/>
    </location>
</feature>
<dbReference type="SUPFAM" id="SSF75615">
    <property type="entry name" value="Siroheme synthase middle domains-like"/>
    <property type="match status" value="1"/>
</dbReference>
<evidence type="ECO:0000256" key="6">
    <source>
        <dbReference type="ARBA" id="ARBA00022691"/>
    </source>
</evidence>
<comment type="similarity">
    <text evidence="2 15">Belongs to the precorrin methyltransferase family.</text>
</comment>
<evidence type="ECO:0000256" key="11">
    <source>
        <dbReference type="ARBA" id="ARBA00023268"/>
    </source>
</evidence>
<dbReference type="GO" id="GO:0051266">
    <property type="term" value="F:sirohydrochlorin ferrochelatase activity"/>
    <property type="evidence" value="ECO:0007669"/>
    <property type="project" value="InterPro"/>
</dbReference>
<dbReference type="Gene3D" id="3.30.160.110">
    <property type="entry name" value="Siroheme synthase, domain 2"/>
    <property type="match status" value="1"/>
</dbReference>
<dbReference type="NCBIfam" id="TIGR01470">
    <property type="entry name" value="cysG_Nterm"/>
    <property type="match status" value="1"/>
</dbReference>
<dbReference type="GO" id="GO:0019354">
    <property type="term" value="P:siroheme biosynthetic process"/>
    <property type="evidence" value="ECO:0007669"/>
    <property type="project" value="UniProtKB-UniPathway"/>
</dbReference>
<dbReference type="InterPro" id="IPR014777">
    <property type="entry name" value="4pyrrole_Mease_sub1"/>
</dbReference>
<dbReference type="Gene3D" id="3.40.1010.10">
    <property type="entry name" value="Cobalt-precorrin-4 Transmethylase, Domain 1"/>
    <property type="match status" value="1"/>
</dbReference>
<keyword evidence="19" id="KW-1185">Reference proteome</keyword>
<organism evidence="18 19">
    <name type="scientific">Teichococcus aestuarii</name>
    <dbReference type="NCBI Taxonomy" id="568898"/>
    <lineage>
        <taxon>Bacteria</taxon>
        <taxon>Pseudomonadati</taxon>
        <taxon>Pseudomonadota</taxon>
        <taxon>Alphaproteobacteria</taxon>
        <taxon>Acetobacterales</taxon>
        <taxon>Roseomonadaceae</taxon>
        <taxon>Roseomonas</taxon>
    </lineage>
</organism>
<dbReference type="GO" id="GO:0004851">
    <property type="term" value="F:uroporphyrin-III C-methyltransferase activity"/>
    <property type="evidence" value="ECO:0007669"/>
    <property type="project" value="InterPro"/>
</dbReference>
<evidence type="ECO:0000259" key="16">
    <source>
        <dbReference type="Pfam" id="PF00590"/>
    </source>
</evidence>
<keyword evidence="9" id="KW-0456">Lyase</keyword>
<dbReference type="RefSeq" id="WP_109517275.1">
    <property type="nucleotide sequence ID" value="NZ_PDOA01000007.1"/>
</dbReference>
<evidence type="ECO:0000256" key="5">
    <source>
        <dbReference type="ARBA" id="ARBA00022679"/>
    </source>
</evidence>
<dbReference type="AlphaFoldDB" id="A0A2U1V3J7"/>
<evidence type="ECO:0000256" key="14">
    <source>
        <dbReference type="PIRSR" id="PIRSR036426-1"/>
    </source>
</evidence>
<comment type="caution">
    <text evidence="18">The sequence shown here is derived from an EMBL/GenBank/DDBJ whole genome shotgun (WGS) entry which is preliminary data.</text>
</comment>
<dbReference type="GO" id="GO:0043115">
    <property type="term" value="F:precorrin-2 dehydrogenase activity"/>
    <property type="evidence" value="ECO:0007669"/>
    <property type="project" value="UniProtKB-EC"/>
</dbReference>
<evidence type="ECO:0000256" key="13">
    <source>
        <dbReference type="ARBA" id="ARBA00047561"/>
    </source>
</evidence>
<dbReference type="NCBIfam" id="NF004790">
    <property type="entry name" value="PRK06136.1"/>
    <property type="match status" value="1"/>
</dbReference>
<evidence type="ECO:0000256" key="9">
    <source>
        <dbReference type="ARBA" id="ARBA00023239"/>
    </source>
</evidence>
<evidence type="ECO:0000256" key="12">
    <source>
        <dbReference type="ARBA" id="ARBA00025705"/>
    </source>
</evidence>
<feature type="active site" description="Proton donor" evidence="14">
    <location>
        <position position="249"/>
    </location>
</feature>
<gene>
    <name evidence="18" type="primary">cobA</name>
    <name evidence="18" type="ORF">CR165_12210</name>
</gene>
<reference evidence="19" key="1">
    <citation type="submission" date="2017-10" db="EMBL/GenBank/DDBJ databases">
        <authorList>
            <person name="Toshchakov S.V."/>
            <person name="Goeva M.A."/>
        </authorList>
    </citation>
    <scope>NUCLEOTIDE SEQUENCE [LARGE SCALE GENOMIC DNA]</scope>
    <source>
        <strain evidence="19">JR1/69-1-13</strain>
    </source>
</reference>
<dbReference type="PROSITE" id="PS00840">
    <property type="entry name" value="SUMT_2"/>
    <property type="match status" value="1"/>
</dbReference>
<dbReference type="PANTHER" id="PTHR45790:SF3">
    <property type="entry name" value="S-ADENOSYL-L-METHIONINE-DEPENDENT UROPORPHYRINOGEN III METHYLTRANSFERASE, CHLOROPLASTIC"/>
    <property type="match status" value="1"/>
</dbReference>
<dbReference type="GO" id="GO:0009236">
    <property type="term" value="P:cobalamin biosynthetic process"/>
    <property type="evidence" value="ECO:0007669"/>
    <property type="project" value="UniProtKB-KW"/>
</dbReference>
<dbReference type="FunFam" id="3.40.1010.10:FF:000001">
    <property type="entry name" value="Siroheme synthase"/>
    <property type="match status" value="1"/>
</dbReference>
<dbReference type="GO" id="GO:0032259">
    <property type="term" value="P:methylation"/>
    <property type="evidence" value="ECO:0007669"/>
    <property type="project" value="UniProtKB-KW"/>
</dbReference>
<keyword evidence="8" id="KW-0520">NAD</keyword>
<dbReference type="GO" id="GO:0051287">
    <property type="term" value="F:NAD binding"/>
    <property type="evidence" value="ECO:0007669"/>
    <property type="project" value="InterPro"/>
</dbReference>
<dbReference type="InterPro" id="IPR035996">
    <property type="entry name" value="4pyrrol_Methylase_sf"/>
</dbReference>
<keyword evidence="10" id="KW-0627">Porphyrin biosynthesis</keyword>
<protein>
    <submittedName>
        <fullName evidence="18">Uroporphyrinogen-III C-methyltransferase</fullName>
    </submittedName>
</protein>
<dbReference type="OrthoDB" id="9815856at2"/>
<evidence type="ECO:0000256" key="3">
    <source>
        <dbReference type="ARBA" id="ARBA00022573"/>
    </source>
</evidence>
<evidence type="ECO:0000256" key="4">
    <source>
        <dbReference type="ARBA" id="ARBA00022603"/>
    </source>
</evidence>
<evidence type="ECO:0000256" key="8">
    <source>
        <dbReference type="ARBA" id="ARBA00023027"/>
    </source>
</evidence>
<dbReference type="Pfam" id="PF10414">
    <property type="entry name" value="CysG_dimeriser"/>
    <property type="match status" value="1"/>
</dbReference>
<name>A0A2U1V3J7_9PROT</name>
<dbReference type="InterPro" id="IPR019478">
    <property type="entry name" value="Sirohaem_synthase_dimer_dom"/>
</dbReference>
<evidence type="ECO:0000313" key="19">
    <source>
        <dbReference type="Proteomes" id="UP000245048"/>
    </source>
</evidence>
<dbReference type="InterPro" id="IPR014776">
    <property type="entry name" value="4pyrrole_Mease_sub2"/>
</dbReference>
<proteinExistence type="inferred from homology"/>
<dbReference type="Gene3D" id="1.10.8.210">
    <property type="entry name" value="Sirohaem synthase, dimerisation domain"/>
    <property type="match status" value="1"/>
</dbReference>
<accession>A0A2U1V3J7</accession>
<dbReference type="PANTHER" id="PTHR45790">
    <property type="entry name" value="SIROHEME SYNTHASE-RELATED"/>
    <property type="match status" value="1"/>
</dbReference>
<comment type="pathway">
    <text evidence="12">Porphyrin-containing compound metabolism; siroheme biosynthesis; precorrin-2 from uroporphyrinogen III: step 1/1.</text>
</comment>
<comment type="pathway">
    <text evidence="1">Porphyrin-containing compound metabolism; siroheme biosynthesis; sirohydrochlorin from precorrin-2: step 1/1.</text>
</comment>
<evidence type="ECO:0000256" key="7">
    <source>
        <dbReference type="ARBA" id="ARBA00023002"/>
    </source>
</evidence>
<keyword evidence="3" id="KW-0169">Cobalamin biosynthesis</keyword>
<dbReference type="InterPro" id="IPR006367">
    <property type="entry name" value="Sirohaem_synthase_N"/>
</dbReference>
<dbReference type="InterPro" id="IPR006366">
    <property type="entry name" value="CobA/CysG_C"/>
</dbReference>
<keyword evidence="4 15" id="KW-0489">Methyltransferase</keyword>
<dbReference type="InterPro" id="IPR000878">
    <property type="entry name" value="4pyrrol_Mease"/>
</dbReference>
<dbReference type="InterPro" id="IPR036291">
    <property type="entry name" value="NAD(P)-bd_dom_sf"/>
</dbReference>
<dbReference type="UniPathway" id="UPA00262">
    <property type="reaction ID" value="UER00211"/>
</dbReference>
<dbReference type="NCBIfam" id="TIGR01469">
    <property type="entry name" value="cobA_cysG_Cterm"/>
    <property type="match status" value="1"/>
</dbReference>
<dbReference type="Proteomes" id="UP000245048">
    <property type="component" value="Unassembled WGS sequence"/>
</dbReference>
<evidence type="ECO:0000256" key="10">
    <source>
        <dbReference type="ARBA" id="ARBA00023244"/>
    </source>
</evidence>
<sequence length="446" mass="46177">MRHFPIFLDLQGRDVLLLGAGEALEAKAALLAAAGARPRHAARFSPALLEGIALACAAGAPEEDLRALAEACRARGIPVNVVDRPELCGFITPAIVDRDPITIAIGSGGAAPALVRMVRQRIETVLAPGLGRVAALARHFQRAVRARLPDLAARRRFLDAALTGPAAQLAEAGREAEARAAFAAALDAAEAAPAGSVHLVGAGPGAADLLTLRALRLLGEADVIVHDRLVPAEVLEMARRDARRIYVGKVRSHHCVPQAEINALLVRLAREGMKVVRLKGGDPFIFGRGGEEKEAVEAAGLVCEVVPGITAALACAAQAGIPLTHRDAARSLTLVTGHTREGRLDVNFASLAQPGQTVAVYMGVTTLPALFAGIVAAGGDPSQPAAFIERGGTSRQRVLRGSFAEVARQAQGWVEDGPALLLLGEACARGGLPLAAAAEEHASPAP</sequence>
<keyword evidence="11" id="KW-0511">Multifunctional enzyme</keyword>
<dbReference type="CDD" id="cd11642">
    <property type="entry name" value="SUMT"/>
    <property type="match status" value="1"/>
</dbReference>